<gene>
    <name evidence="1" type="ORF">V22_38710</name>
</gene>
<reference evidence="1 2" key="1">
    <citation type="submission" date="2019-02" db="EMBL/GenBank/DDBJ databases">
        <title>Deep-cultivation of Planctomycetes and their phenomic and genomic characterization uncovers novel biology.</title>
        <authorList>
            <person name="Wiegand S."/>
            <person name="Jogler M."/>
            <person name="Boedeker C."/>
            <person name="Pinto D."/>
            <person name="Vollmers J."/>
            <person name="Rivas-Marin E."/>
            <person name="Kohn T."/>
            <person name="Peeters S.H."/>
            <person name="Heuer A."/>
            <person name="Rast P."/>
            <person name="Oberbeckmann S."/>
            <person name="Bunk B."/>
            <person name="Jeske O."/>
            <person name="Meyerdierks A."/>
            <person name="Storesund J.E."/>
            <person name="Kallscheuer N."/>
            <person name="Luecker S."/>
            <person name="Lage O.M."/>
            <person name="Pohl T."/>
            <person name="Merkel B.J."/>
            <person name="Hornburger P."/>
            <person name="Mueller R.-W."/>
            <person name="Bruemmer F."/>
            <person name="Labrenz M."/>
            <person name="Spormann A.M."/>
            <person name="Op den Camp H."/>
            <person name="Overmann J."/>
            <person name="Amann R."/>
            <person name="Jetten M.S.M."/>
            <person name="Mascher T."/>
            <person name="Medema M.H."/>
            <person name="Devos D.P."/>
            <person name="Kaster A.-K."/>
            <person name="Ovreas L."/>
            <person name="Rohde M."/>
            <person name="Galperin M.Y."/>
            <person name="Jogler C."/>
        </authorList>
    </citation>
    <scope>NUCLEOTIDE SEQUENCE [LARGE SCALE GENOMIC DNA]</scope>
    <source>
        <strain evidence="1 2">V22</strain>
    </source>
</reference>
<dbReference type="AlphaFoldDB" id="A0A517TE00"/>
<organism evidence="1 2">
    <name type="scientific">Calycomorphotria hydatis</name>
    <dbReference type="NCBI Taxonomy" id="2528027"/>
    <lineage>
        <taxon>Bacteria</taxon>
        <taxon>Pseudomonadati</taxon>
        <taxon>Planctomycetota</taxon>
        <taxon>Planctomycetia</taxon>
        <taxon>Planctomycetales</taxon>
        <taxon>Planctomycetaceae</taxon>
        <taxon>Calycomorphotria</taxon>
    </lineage>
</organism>
<evidence type="ECO:0000313" key="2">
    <source>
        <dbReference type="Proteomes" id="UP000319976"/>
    </source>
</evidence>
<dbReference type="Proteomes" id="UP000319976">
    <property type="component" value="Chromosome"/>
</dbReference>
<proteinExistence type="predicted"/>
<evidence type="ECO:0000313" key="1">
    <source>
        <dbReference type="EMBL" id="QDT66601.1"/>
    </source>
</evidence>
<dbReference type="EMBL" id="CP036316">
    <property type="protein sequence ID" value="QDT66601.1"/>
    <property type="molecule type" value="Genomic_DNA"/>
</dbReference>
<accession>A0A517TE00</accession>
<name>A0A517TE00_9PLAN</name>
<keyword evidence="2" id="KW-1185">Reference proteome</keyword>
<sequence>MKYSQPFPGNWNTSRSPESCLTFQSFGERFIPRFESRTSGLKTNNNKQLCKFLVADGTHVGEIAGEVYV</sequence>
<protein>
    <submittedName>
        <fullName evidence="1">Uncharacterized protein</fullName>
    </submittedName>
</protein>
<dbReference type="KEGG" id="chya:V22_38710"/>